<evidence type="ECO:0000313" key="4">
    <source>
        <dbReference type="Proteomes" id="UP000677218"/>
    </source>
</evidence>
<sequence>MPYGETRIVRVIKARRPRVVVIGGGTGLPVILNALKDQNAEITAIVTVSDDGGSSGSIRNFINVVPPGDIRNVLVSLSDLPQEEKDIFQYRFDSKDSFFSGHAIGNLIIAALNEMHGNIFEAVQVLSKMMKVDGQVFPASNEPLTLHAEFADGTVEHGETEITGLDKRIKRIWVTDANNQEPRSVLPVLAAIMQADAVVLGPGSLFTSILPNLMIPKLGEAVRETPAEVIYICNIMTQRGETEHFSDSEHVAVINRHLGGNYINTALVNGAKIDMSKFHPEDYDEYLDPVTNDFAGLQAQNCRVITDDFIDQRSGLVFHDGKKVAKEIINLAFEAMSRKRNE</sequence>
<name>A0A916QK22_9LACO</name>
<protein>
    <recommendedName>
        <fullName evidence="2">Putative gluconeogenesis factor</fullName>
    </recommendedName>
</protein>
<evidence type="ECO:0000313" key="3">
    <source>
        <dbReference type="EMBL" id="GFZ27183.1"/>
    </source>
</evidence>
<dbReference type="InterPro" id="IPR010119">
    <property type="entry name" value="Gluconeogen_factor"/>
</dbReference>
<proteinExistence type="inferred from homology"/>
<comment type="similarity">
    <text evidence="2">Belongs to the gluconeogenesis factor family.</text>
</comment>
<gene>
    <name evidence="3" type="ORF">LCB40_10630</name>
</gene>
<comment type="function">
    <text evidence="2">Required for morphogenesis under gluconeogenic growth conditions.</text>
</comment>
<dbReference type="SUPFAM" id="SSF142338">
    <property type="entry name" value="CofD-like"/>
    <property type="match status" value="1"/>
</dbReference>
<dbReference type="EMBL" id="BMAY01000006">
    <property type="protein sequence ID" value="GFZ27183.1"/>
    <property type="molecule type" value="Genomic_DNA"/>
</dbReference>
<dbReference type="PANTHER" id="PTHR30135:SF3">
    <property type="entry name" value="GLUCONEOGENESIS FACTOR-RELATED"/>
    <property type="match status" value="1"/>
</dbReference>
<dbReference type="RefSeq" id="WP_212780868.1">
    <property type="nucleotide sequence ID" value="NZ_BMAY01000006.1"/>
</dbReference>
<keyword evidence="4" id="KW-1185">Reference proteome</keyword>
<dbReference type="PANTHER" id="PTHR30135">
    <property type="entry name" value="UNCHARACTERIZED PROTEIN YVCK-RELATED"/>
    <property type="match status" value="1"/>
</dbReference>
<dbReference type="AlphaFoldDB" id="A0A916QK22"/>
<dbReference type="CDD" id="cd07187">
    <property type="entry name" value="YvcK_like"/>
    <property type="match status" value="1"/>
</dbReference>
<evidence type="ECO:0000256" key="1">
    <source>
        <dbReference type="ARBA" id="ARBA00022490"/>
    </source>
</evidence>
<accession>A0A916QK22</accession>
<comment type="caution">
    <text evidence="3">The sequence shown here is derived from an EMBL/GenBank/DDBJ whole genome shotgun (WGS) entry which is preliminary data.</text>
</comment>
<dbReference type="NCBIfam" id="TIGR01826">
    <property type="entry name" value="CofD_related"/>
    <property type="match status" value="1"/>
</dbReference>
<dbReference type="InterPro" id="IPR002882">
    <property type="entry name" value="CofD"/>
</dbReference>
<dbReference type="InterPro" id="IPR038136">
    <property type="entry name" value="CofD-like_dom_sf"/>
</dbReference>
<dbReference type="Proteomes" id="UP000677218">
    <property type="component" value="Unassembled WGS sequence"/>
</dbReference>
<dbReference type="Pfam" id="PF01933">
    <property type="entry name" value="CofD"/>
    <property type="match status" value="1"/>
</dbReference>
<reference evidence="3" key="1">
    <citation type="submission" date="2020-08" db="EMBL/GenBank/DDBJ databases">
        <title>Taxonomic study for Lactobacillus species isolated from hardwood bark.</title>
        <authorList>
            <person name="Tohno M."/>
            <person name="Tanizawa Y."/>
        </authorList>
    </citation>
    <scope>NUCLEOTIDE SEQUENCE</scope>
    <source>
        <strain evidence="3">B40</strain>
    </source>
</reference>
<organism evidence="3 4">
    <name type="scientific">Lactobacillus corticis</name>
    <dbReference type="NCBI Taxonomy" id="2201249"/>
    <lineage>
        <taxon>Bacteria</taxon>
        <taxon>Bacillati</taxon>
        <taxon>Bacillota</taxon>
        <taxon>Bacilli</taxon>
        <taxon>Lactobacillales</taxon>
        <taxon>Lactobacillaceae</taxon>
        <taxon>Lactobacillus</taxon>
    </lineage>
</organism>
<dbReference type="Gene3D" id="3.40.50.10680">
    <property type="entry name" value="CofD-like domains"/>
    <property type="match status" value="1"/>
</dbReference>
<dbReference type="GO" id="GO:0005737">
    <property type="term" value="C:cytoplasm"/>
    <property type="evidence" value="ECO:0007669"/>
    <property type="project" value="UniProtKB-SubCell"/>
</dbReference>
<dbReference type="HAMAP" id="MF_00973">
    <property type="entry name" value="Gluconeogen_factor"/>
    <property type="match status" value="1"/>
</dbReference>
<dbReference type="GO" id="GO:0043743">
    <property type="term" value="F:LPPG:FO 2-phospho-L-lactate transferase activity"/>
    <property type="evidence" value="ECO:0007669"/>
    <property type="project" value="InterPro"/>
</dbReference>
<comment type="subcellular location">
    <subcellularLocation>
        <location evidence="2">Cytoplasm</location>
    </subcellularLocation>
</comment>
<evidence type="ECO:0000256" key="2">
    <source>
        <dbReference type="HAMAP-Rule" id="MF_00973"/>
    </source>
</evidence>
<keyword evidence="1 2" id="KW-0963">Cytoplasm</keyword>
<dbReference type="GO" id="GO:0008360">
    <property type="term" value="P:regulation of cell shape"/>
    <property type="evidence" value="ECO:0007669"/>
    <property type="project" value="UniProtKB-UniRule"/>
</dbReference>